<gene>
    <name evidence="1" type="ORF">J2800_000539</name>
</gene>
<proteinExistence type="predicted"/>
<dbReference type="RefSeq" id="WP_056758980.1">
    <property type="nucleotide sequence ID" value="NZ_BMLD01000007.1"/>
</dbReference>
<protein>
    <recommendedName>
        <fullName evidence="3">Killing trait domain-containing protein</fullName>
    </recommendedName>
</protein>
<dbReference type="InterPro" id="IPR021070">
    <property type="entry name" value="Killing_trait_RebB"/>
</dbReference>
<organism evidence="1 2">
    <name type="scientific">Caulobacter rhizosphaerae</name>
    <dbReference type="NCBI Taxonomy" id="2010972"/>
    <lineage>
        <taxon>Bacteria</taxon>
        <taxon>Pseudomonadati</taxon>
        <taxon>Pseudomonadota</taxon>
        <taxon>Alphaproteobacteria</taxon>
        <taxon>Caulobacterales</taxon>
        <taxon>Caulobacteraceae</taxon>
        <taxon>Caulobacter</taxon>
    </lineage>
</organism>
<evidence type="ECO:0000313" key="2">
    <source>
        <dbReference type="Proteomes" id="UP001262754"/>
    </source>
</evidence>
<keyword evidence="2" id="KW-1185">Reference proteome</keyword>
<dbReference type="EMBL" id="JAVDRL010000002">
    <property type="protein sequence ID" value="MDR6529815.1"/>
    <property type="molecule type" value="Genomic_DNA"/>
</dbReference>
<evidence type="ECO:0000313" key="1">
    <source>
        <dbReference type="EMBL" id="MDR6529815.1"/>
    </source>
</evidence>
<dbReference type="Proteomes" id="UP001262754">
    <property type="component" value="Unassembled WGS sequence"/>
</dbReference>
<dbReference type="Pfam" id="PF11747">
    <property type="entry name" value="RebB"/>
    <property type="match status" value="1"/>
</dbReference>
<name>A0ABU1MVF9_9CAUL</name>
<evidence type="ECO:0008006" key="3">
    <source>
        <dbReference type="Google" id="ProtNLM"/>
    </source>
</evidence>
<sequence length="68" mass="7321">MADETAVNPQTAPQITDAVTQSNVRVVGESPAIAAGLLPPDNIHFQNAIADQQQREALIRAQRATRED</sequence>
<comment type="caution">
    <text evidence="1">The sequence shown here is derived from an EMBL/GenBank/DDBJ whole genome shotgun (WGS) entry which is preliminary data.</text>
</comment>
<reference evidence="1 2" key="1">
    <citation type="submission" date="2023-07" db="EMBL/GenBank/DDBJ databases">
        <title>Sorghum-associated microbial communities from plants grown in Nebraska, USA.</title>
        <authorList>
            <person name="Schachtman D."/>
        </authorList>
    </citation>
    <scope>NUCLEOTIDE SEQUENCE [LARGE SCALE GENOMIC DNA]</scope>
    <source>
        <strain evidence="1 2">DS2154</strain>
    </source>
</reference>
<accession>A0ABU1MVF9</accession>